<dbReference type="InterPro" id="IPR034016">
    <property type="entry name" value="M1_APN-typ"/>
</dbReference>
<dbReference type="GO" id="GO:0003724">
    <property type="term" value="F:RNA helicase activity"/>
    <property type="evidence" value="ECO:0007669"/>
    <property type="project" value="UniProtKB-EC"/>
</dbReference>
<dbReference type="InterPro" id="IPR048333">
    <property type="entry name" value="HA2_WH"/>
</dbReference>
<dbReference type="Pfam" id="PF17900">
    <property type="entry name" value="Peptidase_M1_N"/>
    <property type="match status" value="1"/>
</dbReference>
<proteinExistence type="inferred from homology"/>
<dbReference type="CDD" id="cd18791">
    <property type="entry name" value="SF2_C_RHA"/>
    <property type="match status" value="1"/>
</dbReference>
<dbReference type="STRING" id="300112.A0A4V3SA12"/>
<dbReference type="SUPFAM" id="SSF63737">
    <property type="entry name" value="Leukotriene A4 hydrolase N-terminal domain"/>
    <property type="match status" value="1"/>
</dbReference>
<evidence type="ECO:0000259" key="23">
    <source>
        <dbReference type="PROSITE" id="PS51194"/>
    </source>
</evidence>
<comment type="catalytic activity">
    <reaction evidence="18">
        <text>ATP + H2O = ADP + phosphate + H(+)</text>
        <dbReference type="Rhea" id="RHEA:13065"/>
        <dbReference type="ChEBI" id="CHEBI:15377"/>
        <dbReference type="ChEBI" id="CHEBI:15378"/>
        <dbReference type="ChEBI" id="CHEBI:30616"/>
        <dbReference type="ChEBI" id="CHEBI:43474"/>
        <dbReference type="ChEBI" id="CHEBI:456216"/>
        <dbReference type="EC" id="3.6.4.13"/>
    </reaction>
</comment>
<dbReference type="EC" id="3.6.4.13" evidence="4"/>
<evidence type="ECO:0000256" key="15">
    <source>
        <dbReference type="ARBA" id="ARBA00022840"/>
    </source>
</evidence>
<dbReference type="InterPro" id="IPR045357">
    <property type="entry name" value="Aminopeptidase_N-like_N"/>
</dbReference>
<evidence type="ECO:0000256" key="18">
    <source>
        <dbReference type="ARBA" id="ARBA00047984"/>
    </source>
</evidence>
<dbReference type="PROSITE" id="PS51192">
    <property type="entry name" value="HELICASE_ATP_BIND_1"/>
    <property type="match status" value="1"/>
</dbReference>
<reference evidence="24 25" key="1">
    <citation type="journal article" date="2019" name="Philos. Trans. R. Soc. Lond., B, Biol. Sci.">
        <title>Ant behaviour and brain gene expression of defending hosts depend on the ecological success of the intruding social parasite.</title>
        <authorList>
            <person name="Kaur R."/>
            <person name="Stoldt M."/>
            <person name="Jongepier E."/>
            <person name="Feldmeyer B."/>
            <person name="Menzel F."/>
            <person name="Bornberg-Bauer E."/>
            <person name="Foitzik S."/>
        </authorList>
    </citation>
    <scope>NUCLEOTIDE SEQUENCE [LARGE SCALE GENOMIC DNA]</scope>
    <source>
        <tissue evidence="24">Whole body</tissue>
    </source>
</reference>
<gene>
    <name evidence="24" type="ORF">DBV15_04199</name>
</gene>
<feature type="domain" description="Helicase ATP-binding" evidence="22">
    <location>
        <begin position="1524"/>
        <end position="1688"/>
    </location>
</feature>
<keyword evidence="17" id="KW-0449">Lipoprotein</keyword>
<dbReference type="InterPro" id="IPR007502">
    <property type="entry name" value="Helicase-assoc_dom"/>
</dbReference>
<keyword evidence="8" id="KW-0645">Protease</keyword>
<accession>A0A4V3SA12</accession>
<dbReference type="PROSITE" id="PS00690">
    <property type="entry name" value="DEAH_ATP_HELICASE"/>
    <property type="match status" value="1"/>
</dbReference>
<dbReference type="InterPro" id="IPR001930">
    <property type="entry name" value="Peptidase_M1"/>
</dbReference>
<dbReference type="Gene3D" id="1.10.390.10">
    <property type="entry name" value="Neutral Protease Domain 2"/>
    <property type="match status" value="1"/>
</dbReference>
<comment type="caution">
    <text evidence="24">The sequence shown here is derived from an EMBL/GenBank/DDBJ whole genome shotgun (WGS) entry which is preliminary data.</text>
</comment>
<dbReference type="CDD" id="cd09601">
    <property type="entry name" value="M1_APN-Q_like"/>
    <property type="match status" value="1"/>
</dbReference>
<dbReference type="Gene3D" id="3.40.50.300">
    <property type="entry name" value="P-loop containing nucleotide triphosphate hydrolases"/>
    <property type="match status" value="2"/>
</dbReference>
<dbReference type="Gene3D" id="3.10.20.90">
    <property type="entry name" value="Phosphatidylinositol 3-kinase Catalytic Subunit, Chain A, domain 1"/>
    <property type="match status" value="1"/>
</dbReference>
<dbReference type="SUPFAM" id="SSF52540">
    <property type="entry name" value="P-loop containing nucleoside triphosphate hydrolases"/>
    <property type="match status" value="1"/>
</dbReference>
<keyword evidence="9 19" id="KW-0479">Metal-binding</keyword>
<dbReference type="PROSITE" id="PS51194">
    <property type="entry name" value="HELICASE_CTER"/>
    <property type="match status" value="1"/>
</dbReference>
<evidence type="ECO:0000256" key="7">
    <source>
        <dbReference type="ARBA" id="ARBA00022622"/>
    </source>
</evidence>
<dbReference type="EMBL" id="QBLH01002734">
    <property type="protein sequence ID" value="TGZ47284.1"/>
    <property type="molecule type" value="Genomic_DNA"/>
</dbReference>
<dbReference type="CDD" id="cd17980">
    <property type="entry name" value="DEXHc_DHX35"/>
    <property type="match status" value="1"/>
</dbReference>
<dbReference type="Gene3D" id="1.20.120.1760">
    <property type="match status" value="1"/>
</dbReference>
<dbReference type="GO" id="GO:0003723">
    <property type="term" value="F:RNA binding"/>
    <property type="evidence" value="ECO:0007669"/>
    <property type="project" value="TreeGrafter"/>
</dbReference>
<keyword evidence="13" id="KW-0347">Helicase</keyword>
<sequence>MLMSDKQKVLICGDVEGHFKFLFSKVDAINKKSGPFDFLLCVGNFYGADNSELDSYKSCEKTIPVPTYIIGPNRESDVEDYPDEDGCEICQNLTYLGKRGLYTASSGLKIAYLSGTERASSENKAIHFDEQDVVSVRNSCLKGQPSFRGVDILLTSPWPEGVTNLDPNKPEHKYEGSKLIAWLATHIKPRYHMSALEGIYYERLPYRNQSQGDGNMEIATRFIALAPVLNDQKKKWLYALNLTPVDRTRLSDLIMKTTDETSSPYPRSMLSDDPTSQKQAHTQFFYDMDSKDNAKRSRHQNSGNKKAKLEFDQSKCWFCLSSPVVSKHLVISVGTEIYLALAKGGLVEDHFLILPITHHQSLSILPKNVKEEMDLYKKAVTKYYESTNRVPVFFERNFKTSHCQLQAVPVHKNQASALKEMFEELAECNNFKISELPPHADLQQIANPGVLYFYAELPDGTILYYRIKKDFPLQFGREAMTLDHPNHYILSPLASLTDYLLGISRSWTWLTPNAISFSHVMVAIIGARYVTRSSLCHRRVGVVLFQVRAWLDNLDGHVARTRLNVKGERSDVGSIGYLVDGICDALGCVALAVGVFFFLKRNSNHRAGYERLPIRTLSSSSSSHSSVSSTSFWRSPLYNMLMVGLHFCLTSIAWNRYISVYQDLLESDVSSMISREDLYDRQTIVFRSSSFWTIALAWKIFNFHAMMDYMLLAIFLDRIWEYVRFAWWQLPTVLFLLILISEIHYTYTYMKILSMNSTEKIVIEVLASNIILNIINIVEHYYAYPDKNGNNESPTESSIKSSTEDNFHLPDIVPEHYKIQLELAAEEDMFYGTSEVNIMIKKATSFIYLHSNFNITNVTLIEHETNKNIIQSYKYIKKMEIIVFYFDYELTPGKYMLNMAFTSVIDNNIGGFFKTLYINDTGDLKWLIATRTWMMGARRMFPCWDEPKFQTKFTITIKHHAKYTALSNMPIFTSETVNDTAITSFNTTPAIPTHLIAFVLCDLSISTENINWRGRQQSISDQSFASFIATSFTLHLKFKWKKLQNFSNVQHVAIPGLLDDDMAKEEDIIFNKELDPAAQHIKVVSLIGRKVSRQWLSTAVSPSSWSYMWLNEGIATFFYIEDLIKETSGSSLSDLFAIQTMQESLHLDVLSIMSPLISKTDQFSDINSIFSLSYYVKAPFIMRMLQSILGDKVFWNGINTYFKRQSASLNDFWTDMQTAYEEELPEILPTINIKKVMNPWIEQKSFPVLSVEVVILNQLRPLFGKIGYKEKSEDNDFTKCLRQEAAKWACLLGDPECKTEAVTKLKWHLENSKNNILLPWWGKWTYCNGLAVADDDTLRLYMKDTFIYKKSIKMFEFLACSDQTYIVLRNWFILDMRIKLNNGYFLINKNHIDFFHYIVMRHARNNTILDHMFNNWDQIKPKEISTITALIGIINNVYSKKQLDKIHPLITNSLESKTQSYTECAKMMIDKIIQFQICSIQTKEDKPDIDAHSSTQFVYNAHHSLALDMQRQRLPIFKNKDHIIYLLEKYQTLVLVGETGCGKSTQVPQYLLEAGWCADGKKIGITEPRRVAATSLANRVADERNCILGTTVGYCIRFDDYTDETTKIKYMTEGILLRELMSDPLLTSYSVIILDEVHERTLLTDIIMGLLKKIIRKRKSLRIIVSSATVDAEELRDFFNVNTTKDSSKDSAVIMSVEGRLYPVDVFFLKEPVANYVNGVVDTVLKIHETEESGDILAFLTGLDEVDQAVSLLSEHAKLIKDDKQKLLPLPMYGSLPNTEQLKVFWRAAKDTRKVIVATNIAETSITIPNIVYVIDCGFVKIPWFEAETQTNNLVIVPVSKASANQRAGRAGRVRTGKAFRLYTEEAYAELFEATPPEMQRSDLAPAILQLKALGIDNVLRFNFPSAPPSKNVVTGLELLYALGSIDSNGDLTTPLGLTMAEMPLEPVLAKSLIASGEMGCSEEITTILAMLQVQNIFVQPGGGQAALKARIARRKFEVEEGDLLTLLNVYTAYEQNKAPAWCQKHFLNQKALRRATEIRVQMHKMLKRLDIPLVSCNGSVQQILKCLAAGLFPKAAYLHYTGMYRTVRGNKDLLLFCEILQTNKTYMKDLTVIQPEMLLDAAPHFYERTLKVQAMKIYIISKMSREYNYIFYFLYTKKLNKSVLYFEIIIITMQAASSDIFKTIDAFLALLQSPTVSEQITVENVTQAFNCAHFVELTVAKVQAEDKKLPFENCLRRKLERKLSPQNRDVTCSDLEKACDKLLECYLKDSLISTEIVDELSVPENTPFTAVLKFAAEEFRVPPATSAIITDDGIGINPQQTAGNVFLKHGAELRLIPRDRVGCTR</sequence>
<evidence type="ECO:0000256" key="2">
    <source>
        <dbReference type="ARBA" id="ARBA00010136"/>
    </source>
</evidence>
<dbReference type="InterPro" id="IPR014782">
    <property type="entry name" value="Peptidase_M1_dom"/>
</dbReference>
<dbReference type="InterPro" id="IPR002464">
    <property type="entry name" value="DNA/RNA_helicase_DEAH_CS"/>
</dbReference>
<dbReference type="SMART" id="SM00487">
    <property type="entry name" value="DEXDc"/>
    <property type="match status" value="1"/>
</dbReference>
<evidence type="ECO:0000256" key="12">
    <source>
        <dbReference type="ARBA" id="ARBA00022801"/>
    </source>
</evidence>
<organism evidence="24 25">
    <name type="scientific">Temnothorax longispinosus</name>
    <dbReference type="NCBI Taxonomy" id="300112"/>
    <lineage>
        <taxon>Eukaryota</taxon>
        <taxon>Metazoa</taxon>
        <taxon>Ecdysozoa</taxon>
        <taxon>Arthropoda</taxon>
        <taxon>Hexapoda</taxon>
        <taxon>Insecta</taxon>
        <taxon>Pterygota</taxon>
        <taxon>Neoptera</taxon>
        <taxon>Endopterygota</taxon>
        <taxon>Hymenoptera</taxon>
        <taxon>Apocrita</taxon>
        <taxon>Aculeata</taxon>
        <taxon>Formicoidea</taxon>
        <taxon>Formicidae</taxon>
        <taxon>Myrmicinae</taxon>
        <taxon>Temnothorax</taxon>
    </lineage>
</organism>
<dbReference type="Pfam" id="PF04677">
    <property type="entry name" value="CwfJ_C_1"/>
    <property type="match status" value="1"/>
</dbReference>
<evidence type="ECO:0000256" key="17">
    <source>
        <dbReference type="ARBA" id="ARBA00023288"/>
    </source>
</evidence>
<dbReference type="InterPro" id="IPR001650">
    <property type="entry name" value="Helicase_C-like"/>
</dbReference>
<dbReference type="SMART" id="SM00847">
    <property type="entry name" value="HA2"/>
    <property type="match status" value="1"/>
</dbReference>
<evidence type="ECO:0000256" key="10">
    <source>
        <dbReference type="ARBA" id="ARBA00022741"/>
    </source>
</evidence>
<keyword evidence="6" id="KW-1017">Isopeptide bond</keyword>
<dbReference type="PANTHER" id="PTHR18934:SF136">
    <property type="entry name" value="ATP-DEPENDENT RNA HELICASE DHX35-RELATED"/>
    <property type="match status" value="1"/>
</dbReference>
<feature type="binding site" evidence="19">
    <location>
        <position position="1112"/>
    </location>
    <ligand>
        <name>Zn(2+)</name>
        <dbReference type="ChEBI" id="CHEBI:29105"/>
        <note>catalytic</note>
    </ligand>
</feature>
<dbReference type="SUPFAM" id="SSF55486">
    <property type="entry name" value="Metalloproteases ('zincins'), catalytic domain"/>
    <property type="match status" value="1"/>
</dbReference>
<comment type="similarity">
    <text evidence="2">Belongs to the peptidase M1 family.</text>
</comment>
<dbReference type="Gene3D" id="2.60.40.1730">
    <property type="entry name" value="tricorn interacting facor f3 domain"/>
    <property type="match status" value="1"/>
</dbReference>
<dbReference type="FunFam" id="3.40.50.300:FF:002204">
    <property type="entry name" value="Uncharacterized protein, isoform C"/>
    <property type="match status" value="1"/>
</dbReference>
<evidence type="ECO:0000259" key="22">
    <source>
        <dbReference type="PROSITE" id="PS51192"/>
    </source>
</evidence>
<evidence type="ECO:0000256" key="11">
    <source>
        <dbReference type="ARBA" id="ARBA00022786"/>
    </source>
</evidence>
<evidence type="ECO:0000256" key="1">
    <source>
        <dbReference type="ARBA" id="ARBA00004609"/>
    </source>
</evidence>
<dbReference type="FunFam" id="3.40.50.300:FF:000145">
    <property type="entry name" value="probable ATP-dependent RNA helicase DHX40"/>
    <property type="match status" value="1"/>
</dbReference>
<dbReference type="CDD" id="cd07380">
    <property type="entry name" value="MPP_CWF19_N"/>
    <property type="match status" value="1"/>
</dbReference>
<feature type="transmembrane region" description="Helical" evidence="21">
    <location>
        <begin position="761"/>
        <end position="784"/>
    </location>
</feature>
<evidence type="ECO:0000256" key="13">
    <source>
        <dbReference type="ARBA" id="ARBA00022806"/>
    </source>
</evidence>
<dbReference type="Pfam" id="PF21010">
    <property type="entry name" value="HA2_C"/>
    <property type="match status" value="1"/>
</dbReference>
<dbReference type="PANTHER" id="PTHR18934">
    <property type="entry name" value="ATP-DEPENDENT RNA HELICASE"/>
    <property type="match status" value="1"/>
</dbReference>
<keyword evidence="10" id="KW-0547">Nucleotide-binding</keyword>
<comment type="subcellular location">
    <subcellularLocation>
        <location evidence="1">Cell membrane</location>
        <topology evidence="1">Lipid-anchor</topology>
        <topology evidence="1">GPI-anchor</topology>
    </subcellularLocation>
</comment>
<keyword evidence="7" id="KW-0336">GPI-anchor</keyword>
<dbReference type="InterPro" id="IPR029071">
    <property type="entry name" value="Ubiquitin-like_domsf"/>
</dbReference>
<evidence type="ECO:0000256" key="20">
    <source>
        <dbReference type="PIRSR" id="PIRSR634016-4"/>
    </source>
</evidence>
<dbReference type="Pfam" id="PF00270">
    <property type="entry name" value="DEAD"/>
    <property type="match status" value="1"/>
</dbReference>
<evidence type="ECO:0000256" key="21">
    <source>
        <dbReference type="SAM" id="Phobius"/>
    </source>
</evidence>
<keyword evidence="21" id="KW-1133">Transmembrane helix</keyword>
<dbReference type="GO" id="GO:0098552">
    <property type="term" value="C:side of membrane"/>
    <property type="evidence" value="ECO:0007669"/>
    <property type="project" value="UniProtKB-KW"/>
</dbReference>
<protein>
    <recommendedName>
        <fullName evidence="5">Ubiquitin-fold modifier 1</fullName>
        <ecNumber evidence="4">3.6.4.13</ecNumber>
    </recommendedName>
</protein>
<dbReference type="Pfam" id="PF03671">
    <property type="entry name" value="Ufm1"/>
    <property type="match status" value="1"/>
</dbReference>
<dbReference type="Pfam" id="PF01433">
    <property type="entry name" value="Peptidase_M1"/>
    <property type="match status" value="1"/>
</dbReference>
<evidence type="ECO:0000256" key="4">
    <source>
        <dbReference type="ARBA" id="ARBA00012552"/>
    </source>
</evidence>
<dbReference type="InterPro" id="IPR027268">
    <property type="entry name" value="Peptidase_M4/M1_CTD_sf"/>
</dbReference>
<evidence type="ECO:0000256" key="16">
    <source>
        <dbReference type="ARBA" id="ARBA00023049"/>
    </source>
</evidence>
<keyword evidence="16" id="KW-0482">Metalloprotease</keyword>
<keyword evidence="7" id="KW-0325">Glycoprotein</keyword>
<dbReference type="CDD" id="cd01766">
    <property type="entry name" value="Ubl_UFM1"/>
    <property type="match status" value="1"/>
</dbReference>
<dbReference type="GO" id="GO:0071569">
    <property type="term" value="P:protein ufmylation"/>
    <property type="evidence" value="ECO:0007669"/>
    <property type="project" value="InterPro"/>
</dbReference>
<dbReference type="SMART" id="SM00490">
    <property type="entry name" value="HELICc"/>
    <property type="match status" value="1"/>
</dbReference>
<feature type="domain" description="Helicase C-terminal" evidence="23">
    <location>
        <begin position="1719"/>
        <end position="1895"/>
    </location>
</feature>
<keyword evidence="12" id="KW-0378">Hydrolase</keyword>
<keyword evidence="11" id="KW-0833">Ubl conjugation pathway</keyword>
<dbReference type="Pfam" id="PF00271">
    <property type="entry name" value="Helicase_C"/>
    <property type="match status" value="1"/>
</dbReference>
<feature type="site" description="Transition state stabilizer" evidence="20">
    <location>
        <position position="1175"/>
    </location>
</feature>
<evidence type="ECO:0000256" key="6">
    <source>
        <dbReference type="ARBA" id="ARBA00022499"/>
    </source>
</evidence>
<name>A0A4V3SA12_9HYME</name>
<keyword evidence="25" id="KW-1185">Reference proteome</keyword>
<dbReference type="InterPro" id="IPR006768">
    <property type="entry name" value="Cwf19-like_C_dom-1"/>
</dbReference>
<comment type="similarity">
    <text evidence="3">Belongs to the UFM1 family.</text>
</comment>
<dbReference type="GO" id="GO:0005886">
    <property type="term" value="C:plasma membrane"/>
    <property type="evidence" value="ECO:0007669"/>
    <property type="project" value="UniProtKB-SubCell"/>
</dbReference>
<dbReference type="InterPro" id="IPR011545">
    <property type="entry name" value="DEAD/DEAH_box_helicase_dom"/>
</dbReference>
<dbReference type="InterPro" id="IPR042097">
    <property type="entry name" value="Aminopeptidase_N-like_N_sf"/>
</dbReference>
<evidence type="ECO:0000256" key="5">
    <source>
        <dbReference type="ARBA" id="ARBA00015319"/>
    </source>
</evidence>
<dbReference type="Gene3D" id="1.20.120.1080">
    <property type="match status" value="1"/>
</dbReference>
<keyword evidence="15" id="KW-0067">ATP-binding</keyword>
<dbReference type="Gene3D" id="1.25.50.20">
    <property type="match status" value="1"/>
</dbReference>
<dbReference type="GO" id="GO:0008237">
    <property type="term" value="F:metallopeptidase activity"/>
    <property type="evidence" value="ECO:0007669"/>
    <property type="project" value="UniProtKB-KW"/>
</dbReference>
<dbReference type="GO" id="GO:0071013">
    <property type="term" value="C:catalytic step 2 spliceosome"/>
    <property type="evidence" value="ECO:0007669"/>
    <property type="project" value="TreeGrafter"/>
</dbReference>
<dbReference type="InterPro" id="IPR043130">
    <property type="entry name" value="CDP-OH_PTrfase_TM_dom"/>
</dbReference>
<evidence type="ECO:0000256" key="9">
    <source>
        <dbReference type="ARBA" id="ARBA00022723"/>
    </source>
</evidence>
<dbReference type="InterPro" id="IPR005375">
    <property type="entry name" value="UFM1"/>
</dbReference>
<feature type="transmembrane region" description="Helical" evidence="21">
    <location>
        <begin position="691"/>
        <end position="716"/>
    </location>
</feature>
<feature type="transmembrane region" description="Helical" evidence="21">
    <location>
        <begin position="575"/>
        <end position="599"/>
    </location>
</feature>
<comment type="cofactor">
    <cofactor evidence="19">
        <name>Zn(2+)</name>
        <dbReference type="ChEBI" id="CHEBI:29105"/>
    </cofactor>
    <text evidence="19">Binds 1 zinc ion per subunit.</text>
</comment>
<keyword evidence="21" id="KW-0812">Transmembrane</keyword>
<evidence type="ECO:0000256" key="14">
    <source>
        <dbReference type="ARBA" id="ARBA00022833"/>
    </source>
</evidence>
<dbReference type="SUPFAM" id="SSF54236">
    <property type="entry name" value="Ubiquitin-like"/>
    <property type="match status" value="1"/>
</dbReference>
<keyword evidence="21" id="KW-0472">Membrane</keyword>
<dbReference type="GO" id="GO:0006508">
    <property type="term" value="P:proteolysis"/>
    <property type="evidence" value="ECO:0007669"/>
    <property type="project" value="UniProtKB-KW"/>
</dbReference>
<dbReference type="InterPro" id="IPR027417">
    <property type="entry name" value="P-loop_NTPase"/>
</dbReference>
<evidence type="ECO:0000256" key="3">
    <source>
        <dbReference type="ARBA" id="ARBA00010230"/>
    </source>
</evidence>
<evidence type="ECO:0000313" key="25">
    <source>
        <dbReference type="Proteomes" id="UP000310200"/>
    </source>
</evidence>
<evidence type="ECO:0000256" key="19">
    <source>
        <dbReference type="PIRSR" id="PIRSR634016-3"/>
    </source>
</evidence>
<dbReference type="Proteomes" id="UP000310200">
    <property type="component" value="Unassembled WGS sequence"/>
</dbReference>
<dbReference type="GO" id="GO:0008270">
    <property type="term" value="F:zinc ion binding"/>
    <property type="evidence" value="ECO:0007669"/>
    <property type="project" value="InterPro"/>
</dbReference>
<dbReference type="Pfam" id="PF04408">
    <property type="entry name" value="WHD_HA2"/>
    <property type="match status" value="1"/>
</dbReference>
<dbReference type="InterPro" id="IPR014001">
    <property type="entry name" value="Helicase_ATP-bd"/>
</dbReference>
<feature type="transmembrane region" description="Helical" evidence="21">
    <location>
        <begin position="728"/>
        <end position="749"/>
    </location>
</feature>
<evidence type="ECO:0000256" key="8">
    <source>
        <dbReference type="ARBA" id="ARBA00022670"/>
    </source>
</evidence>
<evidence type="ECO:0000313" key="24">
    <source>
        <dbReference type="EMBL" id="TGZ47284.1"/>
    </source>
</evidence>
<dbReference type="GO" id="GO:0005524">
    <property type="term" value="F:ATP binding"/>
    <property type="evidence" value="ECO:0007669"/>
    <property type="project" value="UniProtKB-KW"/>
</dbReference>
<keyword evidence="14 19" id="KW-0862">Zinc</keyword>
<dbReference type="PRINTS" id="PR00756">
    <property type="entry name" value="ALADIPTASE"/>
</dbReference>